<dbReference type="InterPro" id="IPR021737">
    <property type="entry name" value="Phage_phiKZ_Orf197"/>
</dbReference>
<name>I1XM51_METNJ</name>
<feature type="transmembrane region" description="Helical" evidence="1">
    <location>
        <begin position="249"/>
        <end position="272"/>
    </location>
</feature>
<dbReference type="Proteomes" id="UP000009144">
    <property type="component" value="Chromosome"/>
</dbReference>
<dbReference type="STRING" id="754476.Q7A_2682"/>
<dbReference type="AlphaFoldDB" id="I1XM51"/>
<dbReference type="KEGG" id="mej:Q7A_2682"/>
<keyword evidence="1" id="KW-0812">Transmembrane</keyword>
<proteinExistence type="predicted"/>
<evidence type="ECO:0008006" key="4">
    <source>
        <dbReference type="Google" id="ProtNLM"/>
    </source>
</evidence>
<reference evidence="2 3" key="1">
    <citation type="journal article" date="2012" name="J. Bacteriol.">
        <title>Complete genome sequences of Methylophaga sp. strain JAM1 and Methylophaga sp. strain JAM7.</title>
        <authorList>
            <person name="Villeneuve C."/>
            <person name="Martineau C."/>
            <person name="Mauffrey F."/>
            <person name="Villemur R."/>
        </authorList>
    </citation>
    <scope>NUCLEOTIDE SEQUENCE [LARGE SCALE GENOMIC DNA]</scope>
    <source>
        <strain evidence="2 3">JAM1</strain>
    </source>
</reference>
<dbReference type="OrthoDB" id="8536716at2"/>
<gene>
    <name evidence="2" type="ordered locus">Q7A_2682</name>
</gene>
<keyword evidence="1" id="KW-1133">Transmembrane helix</keyword>
<keyword evidence="3" id="KW-1185">Reference proteome</keyword>
<dbReference type="Pfam" id="PF11750">
    <property type="entry name" value="DUF3307"/>
    <property type="match status" value="1"/>
</dbReference>
<feature type="transmembrane region" description="Helical" evidence="1">
    <location>
        <begin position="80"/>
        <end position="99"/>
    </location>
</feature>
<organism evidence="2 3">
    <name type="scientific">Methylophaga nitratireducenticrescens</name>
    <dbReference type="NCBI Taxonomy" id="754476"/>
    <lineage>
        <taxon>Bacteria</taxon>
        <taxon>Pseudomonadati</taxon>
        <taxon>Pseudomonadota</taxon>
        <taxon>Gammaproteobacteria</taxon>
        <taxon>Thiotrichales</taxon>
        <taxon>Piscirickettsiaceae</taxon>
        <taxon>Methylophaga</taxon>
    </lineage>
</organism>
<reference evidence="2 3" key="2">
    <citation type="journal article" date="2013" name="Int. J. Syst. Evol. Microbiol.">
        <title>Methylophaga nitratireducenticrescens sp. nov. and Methylophaga frappieri sp. nov., isolated from the biofilm of the methanol-fed denitrification system treating the seawater at the Montreal Biodome.</title>
        <authorList>
            <person name="Villeneuve C."/>
            <person name="Martineau C."/>
            <person name="Mauffrey F."/>
            <person name="Villemur R."/>
        </authorList>
    </citation>
    <scope>NUCLEOTIDE SEQUENCE [LARGE SCALE GENOMIC DNA]</scope>
    <source>
        <strain evidence="2 3">JAM1</strain>
    </source>
</reference>
<dbReference type="HOGENOM" id="CLU_072282_2_0_6"/>
<dbReference type="PATRIC" id="fig|754476.3.peg.2630"/>
<sequence>MNEYLILSILLLAHLLGDFYLQSEGMVKAKYFGSKKKWFKLGPLSTHIAHALIHGGLVLGLLVSFRILDLIEVSTTEVWLLFISLTFGHLFIDISKSWFSSQCSVFKNNAFPTLIVDQIAHTVFIFCIWIGFFDRFGNWVDSLNLQSLIMVIAYLLVLKPTSIIVQLILLSKDHNGETRAEFTEKTEMVTADNDKQLPNAGKVIGYIERVVILTLIFADQYTAIGFIIAAKSVLRFGENNSKDTKLNEYVLLGTLASFAIVLLVGVMTKFIVENLTM</sequence>
<feature type="transmembrane region" description="Helical" evidence="1">
    <location>
        <begin position="210"/>
        <end position="229"/>
    </location>
</feature>
<feature type="transmembrane region" description="Helical" evidence="1">
    <location>
        <begin position="47"/>
        <end position="68"/>
    </location>
</feature>
<feature type="transmembrane region" description="Helical" evidence="1">
    <location>
        <begin position="119"/>
        <end position="136"/>
    </location>
</feature>
<protein>
    <recommendedName>
        <fullName evidence="4">DUF3307 domain-containing protein</fullName>
    </recommendedName>
</protein>
<feature type="transmembrane region" description="Helical" evidence="1">
    <location>
        <begin position="148"/>
        <end position="169"/>
    </location>
</feature>
<evidence type="ECO:0000313" key="2">
    <source>
        <dbReference type="EMBL" id="AFI85470.1"/>
    </source>
</evidence>
<dbReference type="RefSeq" id="WP_014707831.1">
    <property type="nucleotide sequence ID" value="NC_017857.3"/>
</dbReference>
<evidence type="ECO:0000256" key="1">
    <source>
        <dbReference type="SAM" id="Phobius"/>
    </source>
</evidence>
<dbReference type="EMBL" id="CP003390">
    <property type="protein sequence ID" value="AFI85470.1"/>
    <property type="molecule type" value="Genomic_DNA"/>
</dbReference>
<evidence type="ECO:0000313" key="3">
    <source>
        <dbReference type="Proteomes" id="UP000009144"/>
    </source>
</evidence>
<accession>I1XM51</accession>
<dbReference type="eggNOG" id="ENOG5032WUZ">
    <property type="taxonomic scope" value="Bacteria"/>
</dbReference>
<keyword evidence="1" id="KW-0472">Membrane</keyword>